<dbReference type="Proteomes" id="UP000386466">
    <property type="component" value="Unassembled WGS sequence"/>
</dbReference>
<feature type="signal peptide" evidence="2">
    <location>
        <begin position="1"/>
        <end position="22"/>
    </location>
</feature>
<gene>
    <name evidence="3" type="ORF">LYPA_23C006618</name>
</gene>
<evidence type="ECO:0000256" key="2">
    <source>
        <dbReference type="SAM" id="SignalP"/>
    </source>
</evidence>
<evidence type="ECO:0000313" key="4">
    <source>
        <dbReference type="Proteomes" id="UP000386466"/>
    </source>
</evidence>
<dbReference type="EMBL" id="CAAGRJ010006514">
    <property type="protein sequence ID" value="VFV24418.1"/>
    <property type="molecule type" value="Genomic_DNA"/>
</dbReference>
<feature type="compositionally biased region" description="Gly residues" evidence="1">
    <location>
        <begin position="107"/>
        <end position="117"/>
    </location>
</feature>
<feature type="chain" id="PRO_5019779394" evidence="2">
    <location>
        <begin position="23"/>
        <end position="146"/>
    </location>
</feature>
<feature type="compositionally biased region" description="Basic and acidic residues" evidence="1">
    <location>
        <begin position="80"/>
        <end position="93"/>
    </location>
</feature>
<keyword evidence="2" id="KW-0732">Signal</keyword>
<accession>A0A485MX60</accession>
<proteinExistence type="predicted"/>
<evidence type="ECO:0000256" key="1">
    <source>
        <dbReference type="SAM" id="MobiDB-lite"/>
    </source>
</evidence>
<sequence>MQHSRWPGFLLLFIGWLSQVFRLHWEGEGAELLLDRQLFWSMDEGQEPVNRWNWRACPVCGRVFGLGRGGAEPEAGGESETGKEGKKEEEGRGGEGGGGGRWRRRGGGAGAGGGWRGEGSWVAWRSCSSRRCPAPCQPGLNPRRRE</sequence>
<keyword evidence="4" id="KW-1185">Reference proteome</keyword>
<organism evidence="3 4">
    <name type="scientific">Lynx pardinus</name>
    <name type="common">Iberian lynx</name>
    <name type="synonym">Felis pardina</name>
    <dbReference type="NCBI Taxonomy" id="191816"/>
    <lineage>
        <taxon>Eukaryota</taxon>
        <taxon>Metazoa</taxon>
        <taxon>Chordata</taxon>
        <taxon>Craniata</taxon>
        <taxon>Vertebrata</taxon>
        <taxon>Euteleostomi</taxon>
        <taxon>Mammalia</taxon>
        <taxon>Eutheria</taxon>
        <taxon>Laurasiatheria</taxon>
        <taxon>Carnivora</taxon>
        <taxon>Feliformia</taxon>
        <taxon>Felidae</taxon>
        <taxon>Felinae</taxon>
        <taxon>Lynx</taxon>
    </lineage>
</organism>
<name>A0A485MX60_LYNPA</name>
<reference evidence="3 4" key="1">
    <citation type="submission" date="2019-01" db="EMBL/GenBank/DDBJ databases">
        <authorList>
            <person name="Alioto T."/>
            <person name="Alioto T."/>
        </authorList>
    </citation>
    <scope>NUCLEOTIDE SEQUENCE [LARGE SCALE GENOMIC DNA]</scope>
</reference>
<protein>
    <submittedName>
        <fullName evidence="3">Uncharacterized protein</fullName>
    </submittedName>
</protein>
<evidence type="ECO:0000313" key="3">
    <source>
        <dbReference type="EMBL" id="VFV24418.1"/>
    </source>
</evidence>
<dbReference type="AlphaFoldDB" id="A0A485MX60"/>
<feature type="region of interest" description="Disordered" evidence="1">
    <location>
        <begin position="68"/>
        <end position="117"/>
    </location>
</feature>